<dbReference type="OrthoDB" id="1436925at2"/>
<proteinExistence type="predicted"/>
<name>A0A1W2GXR6_9BACT</name>
<evidence type="ECO:0008006" key="3">
    <source>
        <dbReference type="Google" id="ProtNLM"/>
    </source>
</evidence>
<dbReference type="AlphaFoldDB" id="A0A1W2GXR6"/>
<evidence type="ECO:0000313" key="1">
    <source>
        <dbReference type="EMBL" id="SMD41490.1"/>
    </source>
</evidence>
<evidence type="ECO:0000313" key="2">
    <source>
        <dbReference type="Proteomes" id="UP000192333"/>
    </source>
</evidence>
<gene>
    <name evidence="1" type="ORF">SAMN00777080_0008</name>
</gene>
<dbReference type="Proteomes" id="UP000192333">
    <property type="component" value="Chromosome I"/>
</dbReference>
<dbReference type="PROSITE" id="PS51257">
    <property type="entry name" value="PROKAR_LIPOPROTEIN"/>
    <property type="match status" value="1"/>
</dbReference>
<accession>A0A1W2GXR6</accession>
<organism evidence="1 2">
    <name type="scientific">Aquiflexum balticum DSM 16537</name>
    <dbReference type="NCBI Taxonomy" id="758820"/>
    <lineage>
        <taxon>Bacteria</taxon>
        <taxon>Pseudomonadati</taxon>
        <taxon>Bacteroidota</taxon>
        <taxon>Cytophagia</taxon>
        <taxon>Cytophagales</taxon>
        <taxon>Cyclobacteriaceae</taxon>
        <taxon>Aquiflexum</taxon>
    </lineage>
</organism>
<protein>
    <recommendedName>
        <fullName evidence="3">Viral A-type inclusion protein</fullName>
    </recommendedName>
</protein>
<dbReference type="RefSeq" id="WP_084118371.1">
    <property type="nucleotide sequence ID" value="NZ_LT838813.1"/>
</dbReference>
<dbReference type="EMBL" id="LT838813">
    <property type="protein sequence ID" value="SMD41490.1"/>
    <property type="molecule type" value="Genomic_DNA"/>
</dbReference>
<reference evidence="2" key="1">
    <citation type="submission" date="2017-04" db="EMBL/GenBank/DDBJ databases">
        <authorList>
            <person name="Varghese N."/>
            <person name="Submissions S."/>
        </authorList>
    </citation>
    <scope>NUCLEOTIDE SEQUENCE [LARGE SCALE GENOMIC DNA]</scope>
    <source>
        <strain evidence="2">DSM 16537</strain>
    </source>
</reference>
<sequence>MLKLISKVIFLSFLASFVGCEPNIKNQNQELKQEVIDIHDEVMPLMGDLKSLKKKIDEKKDMISQSDPENIDKINELETLSINLDSAFNGMFVWMRQFQSSYDDMSEAEVETYLLGQKVKVEKVNEDIKKAMTAAKKELES</sequence>
<keyword evidence="2" id="KW-1185">Reference proteome</keyword>
<dbReference type="STRING" id="758820.SAMN00777080_0008"/>